<protein>
    <recommendedName>
        <fullName evidence="2">NERD domain-containing protein</fullName>
    </recommendedName>
</protein>
<feature type="transmembrane region" description="Helical" evidence="1">
    <location>
        <begin position="38"/>
        <end position="60"/>
    </location>
</feature>
<sequence>MRNQSAARVVTGKYNGRMGPLKRSKAGRSAWREHRRRMIPGVVFAIVLMIVCFLYGGLVANGYVEGFAAILFGLCLVALYVFWDKSTDRIDQRWGEGARGESKVGAELERLHKQGFYVFHDWDSGRGNVDHFAIGPQGVFAVEAKALRGEVTCEGGRLLVGGRPVPGKDVAKQAMGEAMDVKRLVRESSGLDPFVHAILCFSRAEVSCYAPVGNVEVTNLGSLNRALVERPERYSPKEVKAISRLLEKRLGVSPAAGPGSPPDEPSKVAKFLIRERNVVLAMLCLLVVVSILFAGTTANLLQQLVDMYRSAEAIGN</sequence>
<organism evidence="3">
    <name type="scientific">uncultured Chloroflexia bacterium</name>
    <dbReference type="NCBI Taxonomy" id="1672391"/>
    <lineage>
        <taxon>Bacteria</taxon>
        <taxon>Bacillati</taxon>
        <taxon>Chloroflexota</taxon>
        <taxon>Chloroflexia</taxon>
        <taxon>environmental samples</taxon>
    </lineage>
</organism>
<keyword evidence="1" id="KW-0472">Membrane</keyword>
<feature type="domain" description="NERD" evidence="2">
    <location>
        <begin position="96"/>
        <end position="198"/>
    </location>
</feature>
<dbReference type="EMBL" id="CADCTR010002420">
    <property type="protein sequence ID" value="CAA9352066.1"/>
    <property type="molecule type" value="Genomic_DNA"/>
</dbReference>
<reference evidence="3" key="1">
    <citation type="submission" date="2020-02" db="EMBL/GenBank/DDBJ databases">
        <authorList>
            <person name="Meier V. D."/>
        </authorList>
    </citation>
    <scope>NUCLEOTIDE SEQUENCE</scope>
    <source>
        <strain evidence="3">AVDCRST_MAG93</strain>
    </source>
</reference>
<gene>
    <name evidence="3" type="ORF">AVDCRST_MAG93-7168</name>
</gene>
<evidence type="ECO:0000313" key="3">
    <source>
        <dbReference type="EMBL" id="CAA9352066.1"/>
    </source>
</evidence>
<evidence type="ECO:0000256" key="1">
    <source>
        <dbReference type="SAM" id="Phobius"/>
    </source>
</evidence>
<dbReference type="Pfam" id="PF08378">
    <property type="entry name" value="NERD"/>
    <property type="match status" value="1"/>
</dbReference>
<dbReference type="PROSITE" id="PS50965">
    <property type="entry name" value="NERD"/>
    <property type="match status" value="1"/>
</dbReference>
<evidence type="ECO:0000259" key="2">
    <source>
        <dbReference type="PROSITE" id="PS50965"/>
    </source>
</evidence>
<accession>A0A6J4M895</accession>
<feature type="transmembrane region" description="Helical" evidence="1">
    <location>
        <begin position="278"/>
        <end position="301"/>
    </location>
</feature>
<dbReference type="AlphaFoldDB" id="A0A6J4M895"/>
<dbReference type="InterPro" id="IPR011528">
    <property type="entry name" value="NERD"/>
</dbReference>
<keyword evidence="1" id="KW-0812">Transmembrane</keyword>
<proteinExistence type="predicted"/>
<name>A0A6J4M895_9CHLR</name>
<feature type="transmembrane region" description="Helical" evidence="1">
    <location>
        <begin position="66"/>
        <end position="83"/>
    </location>
</feature>
<keyword evidence="1" id="KW-1133">Transmembrane helix</keyword>